<feature type="transmembrane region" description="Helical" evidence="1">
    <location>
        <begin position="140"/>
        <end position="158"/>
    </location>
</feature>
<feature type="transmembrane region" description="Helical" evidence="1">
    <location>
        <begin position="165"/>
        <end position="184"/>
    </location>
</feature>
<dbReference type="PANTHER" id="PTHR36111:SF2">
    <property type="entry name" value="INNER MEMBRANE PROTEIN"/>
    <property type="match status" value="1"/>
</dbReference>
<keyword evidence="1" id="KW-1133">Transmembrane helix</keyword>
<protein>
    <submittedName>
        <fullName evidence="2">DUF554 domain-containing protein</fullName>
    </submittedName>
</protein>
<accession>A0A3B0BX24</accession>
<dbReference type="PANTHER" id="PTHR36111">
    <property type="entry name" value="INNER MEMBRANE PROTEIN-RELATED"/>
    <property type="match status" value="1"/>
</dbReference>
<dbReference type="Pfam" id="PF04474">
    <property type="entry name" value="DUF554"/>
    <property type="match status" value="1"/>
</dbReference>
<keyword evidence="3" id="KW-1185">Reference proteome</keyword>
<dbReference type="InterPro" id="IPR007563">
    <property type="entry name" value="DUF554"/>
</dbReference>
<comment type="caution">
    <text evidence="2">The sequence shown here is derived from an EMBL/GenBank/DDBJ whole genome shotgun (WGS) entry which is preliminary data.</text>
</comment>
<feature type="transmembrane region" description="Helical" evidence="1">
    <location>
        <begin position="213"/>
        <end position="233"/>
    </location>
</feature>
<reference evidence="2 3" key="1">
    <citation type="journal article" date="2007" name="Int. J. Syst. Evol. Microbiol.">
        <title>Paenibacillus ginsengarvi sp. nov., isolated from soil from ginseng cultivation.</title>
        <authorList>
            <person name="Yoon M.H."/>
            <person name="Ten L.N."/>
            <person name="Im W.T."/>
        </authorList>
    </citation>
    <scope>NUCLEOTIDE SEQUENCE [LARGE SCALE GENOMIC DNA]</scope>
    <source>
        <strain evidence="2 3">KCTC 13059</strain>
    </source>
</reference>
<evidence type="ECO:0000313" key="2">
    <source>
        <dbReference type="EMBL" id="RKN75996.1"/>
    </source>
</evidence>
<proteinExistence type="predicted"/>
<keyword evidence="1" id="KW-0472">Membrane</keyword>
<sequence length="234" mass="24224">MVLWGAIVNAAAIAAGTFAGLLLPRLHANLRTIATQGMGLALCVLGLTMALKSEQYLAMVVSLVIGGIAGELLRLEGRLERLGEWLESKVAVRGEGKVGKAFVTATLVYCIGAMAILGSIDSGIRHDHTILYAKSLMDGFLSILFASALGVGVAFSAIPVLVYQGAIALLAALLASLFSAEAIAQMTQEISAVGGVLIIGVGINLLEIKKIGVAAMLPSVVIMAAIMAVMRLMH</sequence>
<dbReference type="EMBL" id="RBAH01000021">
    <property type="protein sequence ID" value="RKN75996.1"/>
    <property type="molecule type" value="Genomic_DNA"/>
</dbReference>
<evidence type="ECO:0000256" key="1">
    <source>
        <dbReference type="SAM" id="Phobius"/>
    </source>
</evidence>
<name>A0A3B0BX24_9BACL</name>
<gene>
    <name evidence="2" type="ORF">D7M11_24670</name>
</gene>
<dbReference type="AlphaFoldDB" id="A0A3B0BX24"/>
<feature type="transmembrane region" description="Helical" evidence="1">
    <location>
        <begin position="190"/>
        <end position="206"/>
    </location>
</feature>
<feature type="transmembrane region" description="Helical" evidence="1">
    <location>
        <begin position="30"/>
        <end position="50"/>
    </location>
</feature>
<dbReference type="OrthoDB" id="9797976at2"/>
<dbReference type="RefSeq" id="WP_120749928.1">
    <property type="nucleotide sequence ID" value="NZ_RBAH01000021.1"/>
</dbReference>
<feature type="transmembrane region" description="Helical" evidence="1">
    <location>
        <begin position="56"/>
        <end position="77"/>
    </location>
</feature>
<feature type="transmembrane region" description="Helical" evidence="1">
    <location>
        <begin position="6"/>
        <end position="23"/>
    </location>
</feature>
<dbReference type="Proteomes" id="UP000282311">
    <property type="component" value="Unassembled WGS sequence"/>
</dbReference>
<keyword evidence="1" id="KW-0812">Transmembrane</keyword>
<evidence type="ECO:0000313" key="3">
    <source>
        <dbReference type="Proteomes" id="UP000282311"/>
    </source>
</evidence>
<organism evidence="2 3">
    <name type="scientific">Paenibacillus ginsengarvi</name>
    <dbReference type="NCBI Taxonomy" id="400777"/>
    <lineage>
        <taxon>Bacteria</taxon>
        <taxon>Bacillati</taxon>
        <taxon>Bacillota</taxon>
        <taxon>Bacilli</taxon>
        <taxon>Bacillales</taxon>
        <taxon>Paenibacillaceae</taxon>
        <taxon>Paenibacillus</taxon>
    </lineage>
</organism>
<feature type="transmembrane region" description="Helical" evidence="1">
    <location>
        <begin position="98"/>
        <end position="120"/>
    </location>
</feature>